<dbReference type="Proteomes" id="UP000198728">
    <property type="component" value="Unassembled WGS sequence"/>
</dbReference>
<accession>A0A1I1PEL1</accession>
<dbReference type="AlphaFoldDB" id="A0A1I1PEL1"/>
<evidence type="ECO:0000313" key="2">
    <source>
        <dbReference type="Proteomes" id="UP000198728"/>
    </source>
</evidence>
<protein>
    <recommendedName>
        <fullName evidence="3">Exonuclease</fullName>
    </recommendedName>
</protein>
<dbReference type="RefSeq" id="WP_218152879.1">
    <property type="nucleotide sequence ID" value="NZ_FOLG01000014.1"/>
</dbReference>
<dbReference type="InterPro" id="IPR012337">
    <property type="entry name" value="RNaseH-like_sf"/>
</dbReference>
<dbReference type="EMBL" id="FOLG01000014">
    <property type="protein sequence ID" value="SFD06058.1"/>
    <property type="molecule type" value="Genomic_DNA"/>
</dbReference>
<dbReference type="SUPFAM" id="SSF53098">
    <property type="entry name" value="Ribonuclease H-like"/>
    <property type="match status" value="1"/>
</dbReference>
<keyword evidence="2" id="KW-1185">Reference proteome</keyword>
<organism evidence="1 2">
    <name type="scientific">Tropicimonas isoalkanivorans</name>
    <dbReference type="NCBI Taxonomy" id="441112"/>
    <lineage>
        <taxon>Bacteria</taxon>
        <taxon>Pseudomonadati</taxon>
        <taxon>Pseudomonadota</taxon>
        <taxon>Alphaproteobacteria</taxon>
        <taxon>Rhodobacterales</taxon>
        <taxon>Roseobacteraceae</taxon>
        <taxon>Tropicimonas</taxon>
    </lineage>
</organism>
<reference evidence="1 2" key="1">
    <citation type="submission" date="2016-10" db="EMBL/GenBank/DDBJ databases">
        <authorList>
            <person name="de Groot N.N."/>
        </authorList>
    </citation>
    <scope>NUCLEOTIDE SEQUENCE [LARGE SCALE GENOMIC DNA]</scope>
    <source>
        <strain evidence="1 2">DSM 19548</strain>
    </source>
</reference>
<dbReference type="STRING" id="441112.SAMN04488094_11456"/>
<dbReference type="InterPro" id="IPR036397">
    <property type="entry name" value="RNaseH_sf"/>
</dbReference>
<dbReference type="GO" id="GO:0003676">
    <property type="term" value="F:nucleic acid binding"/>
    <property type="evidence" value="ECO:0007669"/>
    <property type="project" value="InterPro"/>
</dbReference>
<proteinExistence type="predicted"/>
<sequence length="206" mass="21997">MVETAIIWDAEFLTAPGAPQRFWCGPDDPDPVLVQIGAVALNLTGTIGPAETFQCVVIPRDRHGAPYALSEFFTRLTGITSDRVAEEGLELPEALSRFDAFTQGAPIWAWGTDELNAVAVSCYLSGIAAPIPATRFGNAPTLFKTAGIPVEDIHKLRSNTLCDYFGIDQPEARAHDALSDATGTALALPHLLRQGHLGADDFALPA</sequence>
<evidence type="ECO:0000313" key="1">
    <source>
        <dbReference type="EMBL" id="SFD06058.1"/>
    </source>
</evidence>
<dbReference type="Gene3D" id="3.30.420.10">
    <property type="entry name" value="Ribonuclease H-like superfamily/Ribonuclease H"/>
    <property type="match status" value="1"/>
</dbReference>
<evidence type="ECO:0008006" key="3">
    <source>
        <dbReference type="Google" id="ProtNLM"/>
    </source>
</evidence>
<gene>
    <name evidence="1" type="ORF">SAMN04488094_11456</name>
</gene>
<name>A0A1I1PEL1_9RHOB</name>